<reference evidence="1" key="1">
    <citation type="submission" date="2023-03" db="EMBL/GenBank/DDBJ databases">
        <title>Mesosutterella sp. nov. isolated from porcine feces.</title>
        <authorList>
            <person name="Yu S."/>
        </authorList>
    </citation>
    <scope>NUCLEOTIDE SEQUENCE</scope>
    <source>
        <strain evidence="1">AGMB02718</strain>
    </source>
</reference>
<dbReference type="Gene3D" id="3.90.470.20">
    <property type="entry name" value="4'-phosphopantetheinyl transferase domain"/>
    <property type="match status" value="1"/>
</dbReference>
<evidence type="ECO:0000313" key="1">
    <source>
        <dbReference type="EMBL" id="MDL2059486.1"/>
    </source>
</evidence>
<evidence type="ECO:0008006" key="3">
    <source>
        <dbReference type="Google" id="ProtNLM"/>
    </source>
</evidence>
<accession>A0ABT7IM88</accession>
<protein>
    <recommendedName>
        <fullName evidence="3">4'-phosphopantetheinyl transferase superfamily protein</fullName>
    </recommendedName>
</protein>
<dbReference type="Proteomes" id="UP001165481">
    <property type="component" value="Unassembled WGS sequence"/>
</dbReference>
<dbReference type="EMBL" id="JAKZJU020000001">
    <property type="protein sequence ID" value="MDL2059486.1"/>
    <property type="molecule type" value="Genomic_DNA"/>
</dbReference>
<evidence type="ECO:0000313" key="2">
    <source>
        <dbReference type="Proteomes" id="UP001165481"/>
    </source>
</evidence>
<dbReference type="InterPro" id="IPR037143">
    <property type="entry name" value="4-PPantetheinyl_Trfase_dom_sf"/>
</dbReference>
<comment type="caution">
    <text evidence="1">The sequence shown here is derived from an EMBL/GenBank/DDBJ whole genome shotgun (WGS) entry which is preliminary data.</text>
</comment>
<sequence>MIFTKITDENAALLLVFEEASCPPPESLLPFLQPSQLERSLRFKRPLRRSQYLWSRLMLAAAVRAAADQSGRPRAEIEEKPPQAPVIRLGSGEVFTSVSHSGERVHCLLSAKPCAVDVERYAPERPLERYAEAAFSAETAAELKKEADLPHAFFKAWGAYECAVKLGRPREFIWVRHEPVIAGFRVESKFENGWSMTAVLSPEVSQVRKIRLTAAALQDLFARGTPLFSETGLS</sequence>
<proteinExistence type="predicted"/>
<organism evidence="1 2">
    <name type="scientific">Mesosutterella faecium</name>
    <dbReference type="NCBI Taxonomy" id="2925194"/>
    <lineage>
        <taxon>Bacteria</taxon>
        <taxon>Pseudomonadati</taxon>
        <taxon>Pseudomonadota</taxon>
        <taxon>Betaproteobacteria</taxon>
        <taxon>Burkholderiales</taxon>
        <taxon>Sutterellaceae</taxon>
        <taxon>Mesosutterella</taxon>
    </lineage>
</organism>
<gene>
    <name evidence="1" type="ORF">MUN46_006040</name>
</gene>
<dbReference type="RefSeq" id="WP_243376271.1">
    <property type="nucleotide sequence ID" value="NZ_JAKZJU020000001.1"/>
</dbReference>
<name>A0ABT7IM88_9BURK</name>
<keyword evidence="2" id="KW-1185">Reference proteome</keyword>